<dbReference type="PROSITE" id="PS50943">
    <property type="entry name" value="HTH_CROC1"/>
    <property type="match status" value="1"/>
</dbReference>
<dbReference type="InterPro" id="IPR010982">
    <property type="entry name" value="Lambda_DNA-bd_dom_sf"/>
</dbReference>
<accession>A0A6L5YMX3</accession>
<dbReference type="PANTHER" id="PTHR46558:SF4">
    <property type="entry name" value="DNA-BIDING PHAGE PROTEIN"/>
    <property type="match status" value="1"/>
</dbReference>
<evidence type="ECO:0000313" key="4">
    <source>
        <dbReference type="Proteomes" id="UP000474024"/>
    </source>
</evidence>
<name>A0A6L5YMX3_9FIRM</name>
<dbReference type="SUPFAM" id="SSF47413">
    <property type="entry name" value="lambda repressor-like DNA-binding domains"/>
    <property type="match status" value="1"/>
</dbReference>
<feature type="domain" description="HTH cro/C1-type" evidence="2">
    <location>
        <begin position="10"/>
        <end position="64"/>
    </location>
</feature>
<sequence>MKSKLLPQKLKELRKINNYTQDYVAEVLGVVRQTYSHYETGKRTPDAKALYKLAGLYNISIDDLLHLTIDIDRDESYDAPAPTQTSTDLAEFLEFFNEPSNKKKYMFNTNLERELLFYFDKISEEDKKEIIEFTKIKAKKPFH</sequence>
<keyword evidence="1" id="KW-0238">DNA-binding</keyword>
<dbReference type="PANTHER" id="PTHR46558">
    <property type="entry name" value="TRACRIPTIONAL REGULATORY PROTEIN-RELATED-RELATED"/>
    <property type="match status" value="1"/>
</dbReference>
<organism evidence="3 4">
    <name type="scientific">Roseburia porci</name>
    <dbReference type="NCBI Taxonomy" id="2605790"/>
    <lineage>
        <taxon>Bacteria</taxon>
        <taxon>Bacillati</taxon>
        <taxon>Bacillota</taxon>
        <taxon>Clostridia</taxon>
        <taxon>Lachnospirales</taxon>
        <taxon>Lachnospiraceae</taxon>
        <taxon>Roseburia</taxon>
    </lineage>
</organism>
<reference evidence="3 4" key="1">
    <citation type="submission" date="2019-08" db="EMBL/GenBank/DDBJ databases">
        <title>In-depth cultivation of the pig gut microbiome towards novel bacterial diversity and tailored functional studies.</title>
        <authorList>
            <person name="Wylensek D."/>
            <person name="Hitch T.C.A."/>
            <person name="Clavel T."/>
        </authorList>
    </citation>
    <scope>NUCLEOTIDE SEQUENCE [LARGE SCALE GENOMIC DNA]</scope>
    <source>
        <strain evidence="3 4">MUC/MUC-530-WT-4D</strain>
    </source>
</reference>
<dbReference type="GO" id="GO:0003677">
    <property type="term" value="F:DNA binding"/>
    <property type="evidence" value="ECO:0007669"/>
    <property type="project" value="UniProtKB-KW"/>
</dbReference>
<proteinExistence type="predicted"/>
<dbReference type="Pfam" id="PF01381">
    <property type="entry name" value="HTH_3"/>
    <property type="match status" value="1"/>
</dbReference>
<dbReference type="Gene3D" id="1.10.260.40">
    <property type="entry name" value="lambda repressor-like DNA-binding domains"/>
    <property type="match status" value="1"/>
</dbReference>
<keyword evidence="4" id="KW-1185">Reference proteome</keyword>
<dbReference type="InterPro" id="IPR001387">
    <property type="entry name" value="Cro/C1-type_HTH"/>
</dbReference>
<evidence type="ECO:0000256" key="1">
    <source>
        <dbReference type="ARBA" id="ARBA00023125"/>
    </source>
</evidence>
<dbReference type="EMBL" id="VUNI01000002">
    <property type="protein sequence ID" value="MST73765.1"/>
    <property type="molecule type" value="Genomic_DNA"/>
</dbReference>
<comment type="caution">
    <text evidence="3">The sequence shown here is derived from an EMBL/GenBank/DDBJ whole genome shotgun (WGS) entry which is preliminary data.</text>
</comment>
<dbReference type="CDD" id="cd00093">
    <property type="entry name" value="HTH_XRE"/>
    <property type="match status" value="1"/>
</dbReference>
<dbReference type="AlphaFoldDB" id="A0A6L5YMX3"/>
<gene>
    <name evidence="3" type="ORF">FYJ75_01785</name>
</gene>
<dbReference type="SMART" id="SM00530">
    <property type="entry name" value="HTH_XRE"/>
    <property type="match status" value="1"/>
</dbReference>
<dbReference type="Proteomes" id="UP000474024">
    <property type="component" value="Unassembled WGS sequence"/>
</dbReference>
<evidence type="ECO:0000313" key="3">
    <source>
        <dbReference type="EMBL" id="MST73765.1"/>
    </source>
</evidence>
<evidence type="ECO:0000259" key="2">
    <source>
        <dbReference type="PROSITE" id="PS50943"/>
    </source>
</evidence>
<protein>
    <submittedName>
        <fullName evidence="3">Helix-turn-helix transcriptional regulator</fullName>
    </submittedName>
</protein>
<dbReference type="RefSeq" id="WP_154428236.1">
    <property type="nucleotide sequence ID" value="NZ_VUNI01000002.1"/>
</dbReference>